<evidence type="ECO:0000259" key="3">
    <source>
        <dbReference type="Pfam" id="PF04755"/>
    </source>
</evidence>
<feature type="domain" description="Plastid lipid-associated protein/fibrillin conserved" evidence="3">
    <location>
        <begin position="135"/>
        <end position="314"/>
    </location>
</feature>
<evidence type="ECO:0000256" key="2">
    <source>
        <dbReference type="ARBA" id="ARBA00022640"/>
    </source>
</evidence>
<dbReference type="PANTHER" id="PTHR31906">
    <property type="entry name" value="PLASTID-LIPID-ASSOCIATED PROTEIN 4, CHLOROPLASTIC-RELATED"/>
    <property type="match status" value="1"/>
</dbReference>
<evidence type="ECO:0000313" key="5">
    <source>
        <dbReference type="Proteomes" id="UP001497512"/>
    </source>
</evidence>
<organism evidence="4 5">
    <name type="scientific">Sphagnum troendelagicum</name>
    <dbReference type="NCBI Taxonomy" id="128251"/>
    <lineage>
        <taxon>Eukaryota</taxon>
        <taxon>Viridiplantae</taxon>
        <taxon>Streptophyta</taxon>
        <taxon>Embryophyta</taxon>
        <taxon>Bryophyta</taxon>
        <taxon>Sphagnophytina</taxon>
        <taxon>Sphagnopsida</taxon>
        <taxon>Sphagnales</taxon>
        <taxon>Sphagnaceae</taxon>
        <taxon>Sphagnum</taxon>
    </lineage>
</organism>
<dbReference type="InterPro" id="IPR006843">
    <property type="entry name" value="PAP/fibrillin_dom"/>
</dbReference>
<dbReference type="Pfam" id="PF04755">
    <property type="entry name" value="PAP_fibrillin"/>
    <property type="match status" value="1"/>
</dbReference>
<evidence type="ECO:0000256" key="1">
    <source>
        <dbReference type="ARBA" id="ARBA00004474"/>
    </source>
</evidence>
<dbReference type="Proteomes" id="UP001497512">
    <property type="component" value="Chromosome 7"/>
</dbReference>
<sequence length="340" mass="36679">MAQACEGGLLFVSCSPCFGISQTPPSVQWRSTPAPRLCTLRIMRRRRNSAPFLCSSFVGRGGGGDVLVLQRPGSRWMQEGKRQLWRGVVASSVNQTPLSAKELERDAAKEALLLAIADAGGVDALVSGNEDKVGRITVGEKLLVLERLNPTPRPTTSPLLEGLWEFKWAGARSPGVIAARTLLRRFPSVLATIKSINIIILDGTTKATASLKLFNTVETSVTLSTKLIAEGPTRLKEEYVEGVLASPSVLESNIPSQLKGAFGQLVAAVERLPNTVKEVLASGVKVPLTGTYERLLIISYLDEEILVARDESGVPDVLYKLQPAIPVIEPEVTVIPEYVS</sequence>
<gene>
    <name evidence="4" type="ORF">CSSPTR1EN2_LOCUS20784</name>
</gene>
<protein>
    <recommendedName>
        <fullName evidence="3">Plastid lipid-associated protein/fibrillin conserved domain-containing protein</fullName>
    </recommendedName>
</protein>
<keyword evidence="5" id="KW-1185">Reference proteome</keyword>
<dbReference type="EMBL" id="OZ019899">
    <property type="protein sequence ID" value="CAK9231605.1"/>
    <property type="molecule type" value="Genomic_DNA"/>
</dbReference>
<evidence type="ECO:0000313" key="4">
    <source>
        <dbReference type="EMBL" id="CAK9231605.1"/>
    </source>
</evidence>
<accession>A0ABP0UW83</accession>
<dbReference type="InterPro" id="IPR039633">
    <property type="entry name" value="PAP"/>
</dbReference>
<name>A0ABP0UW83_9BRYO</name>
<keyword evidence="2" id="KW-0934">Plastid</keyword>
<reference evidence="4" key="1">
    <citation type="submission" date="2024-02" db="EMBL/GenBank/DDBJ databases">
        <authorList>
            <consortium name="ELIXIR-Norway"/>
            <consortium name="Elixir Norway"/>
        </authorList>
    </citation>
    <scope>NUCLEOTIDE SEQUENCE</scope>
</reference>
<proteinExistence type="predicted"/>
<comment type="subcellular location">
    <subcellularLocation>
        <location evidence="1">Plastid</location>
    </subcellularLocation>
</comment>